<dbReference type="EMBL" id="JGYK01000001">
    <property type="protein sequence ID" value="KFI40366.1"/>
    <property type="molecule type" value="Genomic_DNA"/>
</dbReference>
<feature type="region of interest" description="Disordered" evidence="1">
    <location>
        <begin position="186"/>
        <end position="206"/>
    </location>
</feature>
<dbReference type="eggNOG" id="ENOG5034004">
    <property type="taxonomic scope" value="Bacteria"/>
</dbReference>
<proteinExistence type="predicted"/>
<evidence type="ECO:0000313" key="3">
    <source>
        <dbReference type="Proteomes" id="UP000029015"/>
    </source>
</evidence>
<evidence type="ECO:0000313" key="2">
    <source>
        <dbReference type="EMBL" id="KFI40366.1"/>
    </source>
</evidence>
<comment type="caution">
    <text evidence="2">The sequence shown here is derived from an EMBL/GenBank/DDBJ whole genome shotgun (WGS) entry which is preliminary data.</text>
</comment>
<dbReference type="Proteomes" id="UP000029015">
    <property type="component" value="Unassembled WGS sequence"/>
</dbReference>
<accession>A0A086Z1G6</accession>
<sequence>MAKDSQGNDLNAVPVPKGGAISFAPYAPGNILKPEDIGIKVAKVQLPAAYFTGGLIKQDGGPADESGKGDATEFFQEGYSLSKSPDLTTAVSLAEDNPNTRLLCYGTEPDENGVYHVDTLTPDRKWCAYYEEPRKNGTVYRRAGIVQVTENKPDQAERGTVKGKAVTFTWQRDPAYDGNAWIDCVYGEQPNSGNQTPTPNSGPKTS</sequence>
<reference evidence="2 3" key="1">
    <citation type="submission" date="2014-03" db="EMBL/GenBank/DDBJ databases">
        <title>Genomics of Bifidobacteria.</title>
        <authorList>
            <person name="Ventura M."/>
            <person name="Milani C."/>
            <person name="Lugli G.A."/>
        </authorList>
    </citation>
    <scope>NUCLEOTIDE SEQUENCE [LARGE SCALE GENOMIC DNA]</scope>
    <source>
        <strain evidence="2 3">DSM 22766</strain>
    </source>
</reference>
<dbReference type="OrthoDB" id="3239878at2"/>
<dbReference type="AlphaFoldDB" id="A0A086Z1G6"/>
<name>A0A086Z1G6_9BIFI</name>
<protein>
    <submittedName>
        <fullName evidence="2">Uncharacterized protein</fullName>
    </submittedName>
</protein>
<dbReference type="RefSeq" id="WP_051905324.1">
    <property type="nucleotide sequence ID" value="NZ_CP011786.1"/>
</dbReference>
<gene>
    <name evidence="2" type="ORF">BACT_1068</name>
</gene>
<organism evidence="2 3">
    <name type="scientific">Bifidobacterium actinocoloniiforme DSM 22766</name>
    <dbReference type="NCBI Taxonomy" id="1437605"/>
    <lineage>
        <taxon>Bacteria</taxon>
        <taxon>Bacillati</taxon>
        <taxon>Actinomycetota</taxon>
        <taxon>Actinomycetes</taxon>
        <taxon>Bifidobacteriales</taxon>
        <taxon>Bifidobacteriaceae</taxon>
        <taxon>Bifidobacterium</taxon>
    </lineage>
</organism>
<keyword evidence="3" id="KW-1185">Reference proteome</keyword>
<feature type="compositionally biased region" description="Polar residues" evidence="1">
    <location>
        <begin position="189"/>
        <end position="206"/>
    </location>
</feature>
<evidence type="ECO:0000256" key="1">
    <source>
        <dbReference type="SAM" id="MobiDB-lite"/>
    </source>
</evidence>